<proteinExistence type="predicted"/>
<dbReference type="Proteomes" id="UP000317940">
    <property type="component" value="Unassembled WGS sequence"/>
</dbReference>
<dbReference type="CDD" id="cd00093">
    <property type="entry name" value="HTH_XRE"/>
    <property type="match status" value="1"/>
</dbReference>
<dbReference type="AlphaFoldDB" id="A0A561SFT0"/>
<dbReference type="Pfam" id="PF19054">
    <property type="entry name" value="DUF5753"/>
    <property type="match status" value="1"/>
</dbReference>
<dbReference type="Pfam" id="PF13560">
    <property type="entry name" value="HTH_31"/>
    <property type="match status" value="1"/>
</dbReference>
<feature type="domain" description="DUF5753" evidence="1">
    <location>
        <begin position="85"/>
        <end position="248"/>
    </location>
</feature>
<protein>
    <recommendedName>
        <fullName evidence="1">DUF5753 domain-containing protein</fullName>
    </recommendedName>
</protein>
<keyword evidence="3" id="KW-1185">Reference proteome</keyword>
<accession>A0A561SFT0</accession>
<name>A0A561SFT0_9ACTN</name>
<dbReference type="InterPro" id="IPR001387">
    <property type="entry name" value="Cro/C1-type_HTH"/>
</dbReference>
<sequence length="254" mass="28939">MKGSELAARCGWSESKVSRITHTKTPPSDDDILRWCVACGAEDQAADIIAANRQADEMYVQWRKVHRDGMKRAQDAEMERLEQTRLTRVYYSNVIPGVTQRRGYATSLMTAITRFQETPNDVDAAVESRVARSNLFRRANHRFAMVLEETVLHYPFGDADAMREQLGFLLEIMRLPRVSLGIIPRNAPREMWPLEAFYIYDDRQVMAELLSAVVTITTPGEIASYDKAFKILAGMAVYGPRARHLIQQAIHSFE</sequence>
<organism evidence="2 3">
    <name type="scientific">Kitasatospora viridis</name>
    <dbReference type="NCBI Taxonomy" id="281105"/>
    <lineage>
        <taxon>Bacteria</taxon>
        <taxon>Bacillati</taxon>
        <taxon>Actinomycetota</taxon>
        <taxon>Actinomycetes</taxon>
        <taxon>Kitasatosporales</taxon>
        <taxon>Streptomycetaceae</taxon>
        <taxon>Kitasatospora</taxon>
    </lineage>
</organism>
<gene>
    <name evidence="2" type="ORF">FHX73_15349</name>
</gene>
<evidence type="ECO:0000313" key="3">
    <source>
        <dbReference type="Proteomes" id="UP000317940"/>
    </source>
</evidence>
<dbReference type="InterPro" id="IPR043917">
    <property type="entry name" value="DUF5753"/>
</dbReference>
<reference evidence="2 3" key="1">
    <citation type="submission" date="2019-06" db="EMBL/GenBank/DDBJ databases">
        <title>Sequencing the genomes of 1000 actinobacteria strains.</title>
        <authorList>
            <person name="Klenk H.-P."/>
        </authorList>
    </citation>
    <scope>NUCLEOTIDE SEQUENCE [LARGE SCALE GENOMIC DNA]</scope>
    <source>
        <strain evidence="2 3">DSM 44826</strain>
    </source>
</reference>
<comment type="caution">
    <text evidence="2">The sequence shown here is derived from an EMBL/GenBank/DDBJ whole genome shotgun (WGS) entry which is preliminary data.</text>
</comment>
<evidence type="ECO:0000259" key="1">
    <source>
        <dbReference type="Pfam" id="PF19054"/>
    </source>
</evidence>
<dbReference type="EMBL" id="VIWT01000005">
    <property type="protein sequence ID" value="TWF73722.1"/>
    <property type="molecule type" value="Genomic_DNA"/>
</dbReference>
<evidence type="ECO:0000313" key="2">
    <source>
        <dbReference type="EMBL" id="TWF73722.1"/>
    </source>
</evidence>